<accession>A0A444ZTM5</accession>
<dbReference type="STRING" id="3818.A0A444ZTM5"/>
<feature type="compositionally biased region" description="Low complexity" evidence="1">
    <location>
        <begin position="277"/>
        <end position="293"/>
    </location>
</feature>
<dbReference type="EMBL" id="SDMP01000013">
    <property type="protein sequence ID" value="RYR17506.1"/>
    <property type="molecule type" value="Genomic_DNA"/>
</dbReference>
<comment type="caution">
    <text evidence="3">The sequence shown here is derived from an EMBL/GenBank/DDBJ whole genome shotgun (WGS) entry which is preliminary data.</text>
</comment>
<name>A0A444ZTM5_ARAHY</name>
<dbReference type="Pfam" id="PF12776">
    <property type="entry name" value="Myb_DNA-bind_3"/>
    <property type="match status" value="1"/>
</dbReference>
<organism evidence="3 4">
    <name type="scientific">Arachis hypogaea</name>
    <name type="common">Peanut</name>
    <dbReference type="NCBI Taxonomy" id="3818"/>
    <lineage>
        <taxon>Eukaryota</taxon>
        <taxon>Viridiplantae</taxon>
        <taxon>Streptophyta</taxon>
        <taxon>Embryophyta</taxon>
        <taxon>Tracheophyta</taxon>
        <taxon>Spermatophyta</taxon>
        <taxon>Magnoliopsida</taxon>
        <taxon>eudicotyledons</taxon>
        <taxon>Gunneridae</taxon>
        <taxon>Pentapetalae</taxon>
        <taxon>rosids</taxon>
        <taxon>fabids</taxon>
        <taxon>Fabales</taxon>
        <taxon>Fabaceae</taxon>
        <taxon>Papilionoideae</taxon>
        <taxon>50 kb inversion clade</taxon>
        <taxon>dalbergioids sensu lato</taxon>
        <taxon>Dalbergieae</taxon>
        <taxon>Pterocarpus clade</taxon>
        <taxon>Arachis</taxon>
    </lineage>
</organism>
<feature type="domain" description="Myb/SANT-like" evidence="2">
    <location>
        <begin position="74"/>
        <end position="164"/>
    </location>
</feature>
<feature type="region of interest" description="Disordered" evidence="1">
    <location>
        <begin position="210"/>
        <end position="232"/>
    </location>
</feature>
<dbReference type="AlphaFoldDB" id="A0A444ZTM5"/>
<feature type="region of interest" description="Disordered" evidence="1">
    <location>
        <begin position="275"/>
        <end position="301"/>
    </location>
</feature>
<dbReference type="Proteomes" id="UP000289738">
    <property type="component" value="Chromosome B03"/>
</dbReference>
<dbReference type="PANTHER" id="PTHR46250">
    <property type="entry name" value="MYB/SANT-LIKE DNA-BINDING DOMAIN PROTEIN-RELATED"/>
    <property type="match status" value="1"/>
</dbReference>
<evidence type="ECO:0000313" key="3">
    <source>
        <dbReference type="EMBL" id="RYR17506.1"/>
    </source>
</evidence>
<evidence type="ECO:0000313" key="4">
    <source>
        <dbReference type="Proteomes" id="UP000289738"/>
    </source>
</evidence>
<keyword evidence="4" id="KW-1185">Reference proteome</keyword>
<protein>
    <recommendedName>
        <fullName evidence="2">Myb/SANT-like domain-containing protein</fullName>
    </recommendedName>
</protein>
<sequence>MKLKVNIQGLGQVFVQHAQQKSDHRETTLTRDTIKGFCTTIEEPSGSPCFVAAARITTTSLSSNLQRIRMNKRMWSDEETKAFVGFMKEFVVDGLKTDSGQFKPGTFKKLALKMLEAFPTCTITAKHCKNKHKRLKEKYQYASEMLACSGFGWNSKKQCVEVDSKDVLDAWTKVAHPTKFYTVGKPFPLFHRLEGIFGKDRATGVSAASGFNTQEQVHEEGEDQSPGILEGTFGKDRATGVDAINGFNTQEQVHEEEEDQIPGLDEFEVSANTSFDGEQGAASHSEAGAASARHSGKKRKQNDILERMVECVRFSIAAQEKHVQILADAISGVNERFKIGEKLEQLGFSDDEVVQVVLKFSDNSNLEKSFWSLTDSQKSALVRSILR</sequence>
<evidence type="ECO:0000259" key="2">
    <source>
        <dbReference type="Pfam" id="PF12776"/>
    </source>
</evidence>
<dbReference type="PANTHER" id="PTHR46250:SF18">
    <property type="entry name" value="MYB_SANT-LIKE DOMAIN-CONTAINING PROTEIN"/>
    <property type="match status" value="1"/>
</dbReference>
<dbReference type="InterPro" id="IPR024752">
    <property type="entry name" value="Myb/SANT-like_dom"/>
</dbReference>
<proteinExistence type="predicted"/>
<reference evidence="3 4" key="1">
    <citation type="submission" date="2019-01" db="EMBL/GenBank/DDBJ databases">
        <title>Sequencing of cultivated peanut Arachis hypogaea provides insights into genome evolution and oil improvement.</title>
        <authorList>
            <person name="Chen X."/>
        </authorList>
    </citation>
    <scope>NUCLEOTIDE SEQUENCE [LARGE SCALE GENOMIC DNA]</scope>
    <source>
        <strain evidence="4">cv. Fuhuasheng</strain>
        <tissue evidence="3">Leaves</tissue>
    </source>
</reference>
<evidence type="ECO:0000256" key="1">
    <source>
        <dbReference type="SAM" id="MobiDB-lite"/>
    </source>
</evidence>
<gene>
    <name evidence="3" type="ORF">Ahy_B03g062223</name>
</gene>